<proteinExistence type="predicted"/>
<sequence>EVKCDCDSDCSEGELAVTLDQISRYALEWKRLVKKHVGSKWTEIQRKRAATAFIRGLRPLSFSDKVMEDVDDWRRYGVTQNSDDPTKPVINSDDVKGVSDYAIALVQEARFHRMRGQSSVGKVLAEVSSHKRRSSVSVSGSEDLDRDFAITSVRAPARVRGAIPRPIRRPPCFYCFKRDHFVWECDDSVLKDGTIKLISDERWKLYAESLKDRGLVSEQRELQLYRKEIVSEVTFAESVGHKPGECDKHDVEPEKGSSGEYTPKQLGEGWGIDRSLNFKRGSGDYRRGGPHRGFRGRDGARRDPHLRDGYRSD</sequence>
<evidence type="ECO:0000313" key="2">
    <source>
        <dbReference type="EMBL" id="GKT33792.1"/>
    </source>
</evidence>
<keyword evidence="3" id="KW-1185">Reference proteome</keyword>
<comment type="caution">
    <text evidence="2">The sequence shown here is derived from an EMBL/GenBank/DDBJ whole genome shotgun (WGS) entry which is preliminary data.</text>
</comment>
<feature type="compositionally biased region" description="Basic and acidic residues" evidence="1">
    <location>
        <begin position="241"/>
        <end position="257"/>
    </location>
</feature>
<reference evidence="2" key="1">
    <citation type="submission" date="2022-03" db="EMBL/GenBank/DDBJ databases">
        <title>Draft genome sequence of Aduncisulcus paluster, a free-living microaerophilic Fornicata.</title>
        <authorList>
            <person name="Yuyama I."/>
            <person name="Kume K."/>
            <person name="Tamura T."/>
            <person name="Inagaki Y."/>
            <person name="Hashimoto T."/>
        </authorList>
    </citation>
    <scope>NUCLEOTIDE SEQUENCE</scope>
    <source>
        <strain evidence="2">NY0171</strain>
    </source>
</reference>
<gene>
    <name evidence="2" type="ORF">ADUPG1_007516</name>
</gene>
<organism evidence="2 3">
    <name type="scientific">Aduncisulcus paluster</name>
    <dbReference type="NCBI Taxonomy" id="2918883"/>
    <lineage>
        <taxon>Eukaryota</taxon>
        <taxon>Metamonada</taxon>
        <taxon>Carpediemonas-like organisms</taxon>
        <taxon>Aduncisulcus</taxon>
    </lineage>
</organism>
<evidence type="ECO:0000256" key="1">
    <source>
        <dbReference type="SAM" id="MobiDB-lite"/>
    </source>
</evidence>
<protein>
    <submittedName>
        <fullName evidence="2">Uncharacterized protein</fullName>
    </submittedName>
</protein>
<feature type="non-terminal residue" evidence="2">
    <location>
        <position position="1"/>
    </location>
</feature>
<name>A0ABQ5KMR4_9EUKA</name>
<dbReference type="Proteomes" id="UP001057375">
    <property type="component" value="Unassembled WGS sequence"/>
</dbReference>
<accession>A0ABQ5KMR4</accession>
<dbReference type="EMBL" id="BQXS01010502">
    <property type="protein sequence ID" value="GKT33792.1"/>
    <property type="molecule type" value="Genomic_DNA"/>
</dbReference>
<feature type="region of interest" description="Disordered" evidence="1">
    <location>
        <begin position="241"/>
        <end position="313"/>
    </location>
</feature>
<feature type="compositionally biased region" description="Basic and acidic residues" evidence="1">
    <location>
        <begin position="295"/>
        <end position="313"/>
    </location>
</feature>
<feature type="non-terminal residue" evidence="2">
    <location>
        <position position="313"/>
    </location>
</feature>
<evidence type="ECO:0000313" key="3">
    <source>
        <dbReference type="Proteomes" id="UP001057375"/>
    </source>
</evidence>